<dbReference type="VEuPathDB" id="FungiDB:MELLADRAFT_70245"/>
<dbReference type="KEGG" id="mlr:MELLADRAFT_70245"/>
<evidence type="ECO:0000313" key="2">
    <source>
        <dbReference type="EMBL" id="EGF97059.1"/>
    </source>
</evidence>
<accession>F4S3S5</accession>
<name>F4S3S5_MELLP</name>
<dbReference type="HOGENOM" id="CLU_2171624_0_0_1"/>
<feature type="region of interest" description="Disordered" evidence="1">
    <location>
        <begin position="1"/>
        <end position="28"/>
    </location>
</feature>
<dbReference type="GeneID" id="18930857"/>
<evidence type="ECO:0000313" key="4">
    <source>
        <dbReference type="Proteomes" id="UP000001072"/>
    </source>
</evidence>
<organism evidence="4">
    <name type="scientific">Melampsora larici-populina (strain 98AG31 / pathotype 3-4-7)</name>
    <name type="common">Poplar leaf rust fungus</name>
    <dbReference type="NCBI Taxonomy" id="747676"/>
    <lineage>
        <taxon>Eukaryota</taxon>
        <taxon>Fungi</taxon>
        <taxon>Dikarya</taxon>
        <taxon>Basidiomycota</taxon>
        <taxon>Pucciniomycotina</taxon>
        <taxon>Pucciniomycetes</taxon>
        <taxon>Pucciniales</taxon>
        <taxon>Melampsoraceae</taxon>
        <taxon>Melampsora</taxon>
    </lineage>
</organism>
<reference evidence="4" key="1">
    <citation type="journal article" date="2011" name="Proc. Natl. Acad. Sci. U.S.A.">
        <title>Obligate biotrophy features unraveled by the genomic analysis of rust fungi.</title>
        <authorList>
            <person name="Duplessis S."/>
            <person name="Cuomo C.A."/>
            <person name="Lin Y.-C."/>
            <person name="Aerts A."/>
            <person name="Tisserant E."/>
            <person name="Veneault-Fourrey C."/>
            <person name="Joly D.L."/>
            <person name="Hacquard S."/>
            <person name="Amselem J."/>
            <person name="Cantarel B.L."/>
            <person name="Chiu R."/>
            <person name="Coutinho P.M."/>
            <person name="Feau N."/>
            <person name="Field M."/>
            <person name="Frey P."/>
            <person name="Gelhaye E."/>
            <person name="Goldberg J."/>
            <person name="Grabherr M.G."/>
            <person name="Kodira C.D."/>
            <person name="Kohler A."/>
            <person name="Kuees U."/>
            <person name="Lindquist E.A."/>
            <person name="Lucas S.M."/>
            <person name="Mago R."/>
            <person name="Mauceli E."/>
            <person name="Morin E."/>
            <person name="Murat C."/>
            <person name="Pangilinan J.L."/>
            <person name="Park R."/>
            <person name="Pearson M."/>
            <person name="Quesneville H."/>
            <person name="Rouhier N."/>
            <person name="Sakthikumar S."/>
            <person name="Salamov A.A."/>
            <person name="Schmutz J."/>
            <person name="Selles B."/>
            <person name="Shapiro H."/>
            <person name="Tanguay P."/>
            <person name="Tuskan G.A."/>
            <person name="Henrissat B."/>
            <person name="Van de Peer Y."/>
            <person name="Rouze P."/>
            <person name="Ellis J.G."/>
            <person name="Dodds P.N."/>
            <person name="Schein J.E."/>
            <person name="Zhong S."/>
            <person name="Hamelin R.C."/>
            <person name="Grigoriev I.V."/>
            <person name="Szabo L.J."/>
            <person name="Martin F."/>
        </authorList>
    </citation>
    <scope>NUCLEOTIDE SEQUENCE [LARGE SCALE GENOMIC DNA]</scope>
    <source>
        <strain evidence="4">98AG31 / pathotype 3-4-7</strain>
    </source>
</reference>
<gene>
    <name evidence="3" type="ORF">MELLADRAFT_67610</name>
    <name evidence="2" type="ORF">MELLADRAFT_70245</name>
</gene>
<evidence type="ECO:0000313" key="3">
    <source>
        <dbReference type="EMBL" id="EGG00746.1"/>
    </source>
</evidence>
<dbReference type="RefSeq" id="XP_007419670.1">
    <property type="nucleotide sequence ID" value="XM_007419608.1"/>
</dbReference>
<feature type="compositionally biased region" description="Polar residues" evidence="1">
    <location>
        <begin position="14"/>
        <end position="28"/>
    </location>
</feature>
<dbReference type="AlphaFoldDB" id="F4S3S5"/>
<dbReference type="VEuPathDB" id="FungiDB:MELLADRAFT_67610"/>
<dbReference type="Proteomes" id="UP000001072">
    <property type="component" value="Unassembled WGS sequence"/>
</dbReference>
<dbReference type="RefSeq" id="XP_007416017.1">
    <property type="nucleotide sequence ID" value="XM_007415955.1"/>
</dbReference>
<keyword evidence="4" id="KW-1185">Reference proteome</keyword>
<reference evidence="3" key="2">
    <citation type="submission" date="2011-04" db="EMBL/GenBank/DDBJ databases">
        <title>Obligate Biotrophy Features Unraveled by the Genomic Analysis of the Rust Fungi, Melampsora larici-populina and Puccinia graminis f. sp. tritici.</title>
        <authorList>
            <consortium name="US DOE Joint Genome Institute (JGI-PGF)"/>
            <person name="Duplessis S."/>
            <person name="Cuomo C."/>
            <person name="Lin Y.-C."/>
            <person name="Aerts A."/>
            <person name="Tisserant E."/>
            <person name="Veneault-Fourrey C."/>
            <person name="Joly D."/>
            <person name="Hacquard S."/>
            <person name="Amselem J."/>
            <person name="Cantarel B."/>
            <person name="Readman C."/>
            <person name="Coutinho P."/>
            <person name="Feau N."/>
            <person name="Field M."/>
            <person name="Frey P."/>
            <person name="Gelhaye E."/>
            <person name="Goldberg J."/>
            <person name="Grabherr M."/>
            <person name="Kodira C."/>
            <person name="Kohler A."/>
            <person name="Kues U."/>
            <person name="Lindquist E."/>
            <person name="Lucas S."/>
            <person name="Mago R."/>
            <person name="Mauceli E."/>
            <person name="Morin E."/>
            <person name="Murat C."/>
            <person name="Pangilinan J."/>
            <person name="Park R."/>
            <person name="Pearson M."/>
            <person name="Quesneville H."/>
            <person name="Rouhier N."/>
            <person name="Sakthikumar S."/>
            <person name="Salamov A."/>
            <person name="Schmutz J."/>
            <person name="Selles B."/>
            <person name="Shapiro H."/>
            <person name="Tangay P."/>
            <person name="Tuskan G."/>
            <person name="Henrissat B."/>
            <person name="Van de Peer Y."/>
            <person name="Rouze P."/>
            <person name="Schein J."/>
            <person name="Ellis J."/>
            <person name="Dodds P."/>
            <person name="Zhong S."/>
            <person name="Hamelin R."/>
            <person name="Grigoriev I."/>
            <person name="Szabo L."/>
            <person name="Martin F."/>
        </authorList>
    </citation>
    <scope>NUCLEOTIDE SEQUENCE</scope>
    <source>
        <strain evidence="3">98AG31</strain>
    </source>
</reference>
<dbReference type="KEGG" id="mlr:MELLADRAFT_67610"/>
<evidence type="ECO:0000256" key="1">
    <source>
        <dbReference type="SAM" id="MobiDB-lite"/>
    </source>
</evidence>
<proteinExistence type="predicted"/>
<dbReference type="GeneID" id="18931466"/>
<feature type="compositionally biased region" description="Basic and acidic residues" evidence="1">
    <location>
        <begin position="1"/>
        <end position="13"/>
    </location>
</feature>
<dbReference type="EMBL" id="GL883355">
    <property type="protein sequence ID" value="EGF97059.1"/>
    <property type="molecule type" value="Genomic_DNA"/>
</dbReference>
<sequence length="110" mass="11956">MLDACTSDHDNHPFDSNNALEATLTSESEDLQSTADSVDCVVSVLKSTSFPVATVGGIPRKISPRAIEICPNLFRYSKGYDPIDSLCFVPGLILGPNEDRITPSLKIRME</sequence>
<dbReference type="EMBL" id="GL883144">
    <property type="protein sequence ID" value="EGG00746.1"/>
    <property type="molecule type" value="Genomic_DNA"/>
</dbReference>
<protein>
    <submittedName>
        <fullName evidence="3">Uncharacterized protein</fullName>
    </submittedName>
</protein>